<organism evidence="2 3">
    <name type="scientific">Luteolibacter ambystomatis</name>
    <dbReference type="NCBI Taxonomy" id="2824561"/>
    <lineage>
        <taxon>Bacteria</taxon>
        <taxon>Pseudomonadati</taxon>
        <taxon>Verrucomicrobiota</taxon>
        <taxon>Verrucomicrobiia</taxon>
        <taxon>Verrucomicrobiales</taxon>
        <taxon>Verrucomicrobiaceae</taxon>
        <taxon>Luteolibacter</taxon>
    </lineage>
</organism>
<dbReference type="AlphaFoldDB" id="A0A975J306"/>
<protein>
    <submittedName>
        <fullName evidence="2">Uncharacterized protein</fullName>
    </submittedName>
</protein>
<evidence type="ECO:0000313" key="3">
    <source>
        <dbReference type="Proteomes" id="UP000676169"/>
    </source>
</evidence>
<keyword evidence="1" id="KW-1133">Transmembrane helix</keyword>
<sequence>MPASQRALAWIGPVLCLLAVAWSFVSLFRASSGWHDFSLHADPLRFHQRKMEGAAELLRLLPADASAALWDCVPERPYNAMSAARTVAPWGYPRALLAPHGEDAWRNGIFIIRAPEVSLWRDEAGARLAGWQCLATRGSGGQAFELWAAPGIALAGGTGEAPMAPAVVHPPWRLAIAACLLALGGALVAWRGVGVGNFALLLPSACFAVLLVICWTDGDLGNAGFGLWAASARIFSTAGPASSFDWIYSRQAWLFSGDYPPLYPLLCGALARVQQEFDWRVCRFACLAVWPLAVILGARLFGGVWRGTAFPIGLACVLFTSPIVLECVRHGLPDLLLWTLCLHLAVRWSRASWPEVLVHAILIALCKREGALLAFYLAGAFSIAERRISRKTALCAAGAFTWVLIARLGGLHGWDFSFAGGPAFDASGSAVIYRAALRKMAALFIPAAYPGGFAVAVLLCLLAAGRGMAGKAALSTLGLAVFLLLPCLFFFSSYGGVDATASYHTESCYRLSFGLLLCTALALLHQSSLRISTSPCPS</sequence>
<dbReference type="EMBL" id="CP073100">
    <property type="protein sequence ID" value="QUE53073.1"/>
    <property type="molecule type" value="Genomic_DNA"/>
</dbReference>
<feature type="transmembrane region" description="Helical" evidence="1">
    <location>
        <begin position="393"/>
        <end position="414"/>
    </location>
</feature>
<proteinExistence type="predicted"/>
<dbReference type="RefSeq" id="WP_211634417.1">
    <property type="nucleotide sequence ID" value="NZ_CP073100.1"/>
</dbReference>
<keyword evidence="1" id="KW-0812">Transmembrane</keyword>
<accession>A0A975J306</accession>
<keyword evidence="3" id="KW-1185">Reference proteome</keyword>
<evidence type="ECO:0000313" key="2">
    <source>
        <dbReference type="EMBL" id="QUE53073.1"/>
    </source>
</evidence>
<reference evidence="2" key="1">
    <citation type="submission" date="2021-04" db="EMBL/GenBank/DDBJ databases">
        <title>Luteolibacter sp. 32A isolated from the skin of an Anderson's salamander (Ambystoma andersonii).</title>
        <authorList>
            <person name="Spergser J."/>
            <person name="Busse H.-J."/>
        </authorList>
    </citation>
    <scope>NUCLEOTIDE SEQUENCE</scope>
    <source>
        <strain evidence="2">32A</strain>
    </source>
</reference>
<feature type="transmembrane region" description="Helical" evidence="1">
    <location>
        <begin position="476"/>
        <end position="497"/>
    </location>
</feature>
<feature type="transmembrane region" description="Helical" evidence="1">
    <location>
        <begin position="197"/>
        <end position="215"/>
    </location>
</feature>
<feature type="transmembrane region" description="Helical" evidence="1">
    <location>
        <begin position="281"/>
        <end position="302"/>
    </location>
</feature>
<gene>
    <name evidence="2" type="ORF">KBB96_09295</name>
</gene>
<feature type="transmembrane region" description="Helical" evidence="1">
    <location>
        <begin position="172"/>
        <end position="190"/>
    </location>
</feature>
<name>A0A975J306_9BACT</name>
<evidence type="ECO:0000256" key="1">
    <source>
        <dbReference type="SAM" id="Phobius"/>
    </source>
</evidence>
<feature type="transmembrane region" description="Helical" evidence="1">
    <location>
        <begin position="443"/>
        <end position="464"/>
    </location>
</feature>
<feature type="transmembrane region" description="Helical" evidence="1">
    <location>
        <begin position="357"/>
        <end position="381"/>
    </location>
</feature>
<feature type="transmembrane region" description="Helical" evidence="1">
    <location>
        <begin position="308"/>
        <end position="328"/>
    </location>
</feature>
<dbReference type="Proteomes" id="UP000676169">
    <property type="component" value="Chromosome"/>
</dbReference>
<keyword evidence="1" id="KW-0472">Membrane</keyword>
<dbReference type="KEGG" id="lamb:KBB96_09295"/>